<evidence type="ECO:0000313" key="3">
    <source>
        <dbReference type="Proteomes" id="UP000028864"/>
    </source>
</evidence>
<reference evidence="2" key="1">
    <citation type="submission" date="2014-05" db="EMBL/GenBank/DDBJ databases">
        <authorList>
            <person name="Urmite Genomes"/>
        </authorList>
    </citation>
    <scope>NUCLEOTIDE SEQUENCE</scope>
    <source>
        <strain evidence="2">DSM 44074</strain>
    </source>
</reference>
<gene>
    <name evidence="2" type="ORF">BN1047_01190</name>
</gene>
<evidence type="ECO:0000256" key="1">
    <source>
        <dbReference type="SAM" id="MobiDB-lite"/>
    </source>
</evidence>
<name>A0AAV2WGH9_MYCNE</name>
<dbReference type="AlphaFoldDB" id="A0AAV2WGH9"/>
<organism evidence="2 3">
    <name type="scientific">Mycolicibacterium neoaurum</name>
    <name type="common">Mycobacterium neoaurum</name>
    <dbReference type="NCBI Taxonomy" id="1795"/>
    <lineage>
        <taxon>Bacteria</taxon>
        <taxon>Bacillati</taxon>
        <taxon>Actinomycetota</taxon>
        <taxon>Actinomycetes</taxon>
        <taxon>Mycobacteriales</taxon>
        <taxon>Mycobacteriaceae</taxon>
        <taxon>Mycolicibacterium</taxon>
    </lineage>
</organism>
<reference evidence="2" key="2">
    <citation type="submission" date="2015-09" db="EMBL/GenBank/DDBJ databases">
        <title>Draft genome sequence of Mycobacterium neoaurum DSM 44074.</title>
        <authorList>
            <person name="Croce O."/>
            <person name="Robert C."/>
            <person name="Raoult D."/>
            <person name="Drancourt M."/>
        </authorList>
    </citation>
    <scope>NUCLEOTIDE SEQUENCE</scope>
    <source>
        <strain evidence="2">DSM 44074</strain>
    </source>
</reference>
<dbReference type="RefSeq" id="WP_030134274.1">
    <property type="nucleotide sequence ID" value="NZ_CP074376.1"/>
</dbReference>
<sequence length="69" mass="7443">MTQAPDPEKTDHPDADPENKDIFGDYDEPRPTAVLPGSDGTVTGTAVNDWLDDDGNPIYGKDEAPKVTE</sequence>
<protein>
    <submittedName>
        <fullName evidence="2">Uncharacterized protein</fullName>
    </submittedName>
</protein>
<proteinExistence type="predicted"/>
<feature type="region of interest" description="Disordered" evidence="1">
    <location>
        <begin position="1"/>
        <end position="69"/>
    </location>
</feature>
<dbReference type="EMBL" id="LK021337">
    <property type="protein sequence ID" value="CDQ43325.1"/>
    <property type="molecule type" value="Genomic_DNA"/>
</dbReference>
<feature type="compositionally biased region" description="Basic and acidic residues" evidence="1">
    <location>
        <begin position="1"/>
        <end position="30"/>
    </location>
</feature>
<feature type="compositionally biased region" description="Basic and acidic residues" evidence="1">
    <location>
        <begin position="60"/>
        <end position="69"/>
    </location>
</feature>
<dbReference type="Proteomes" id="UP000028864">
    <property type="component" value="Unassembled WGS sequence"/>
</dbReference>
<accession>A0AAV2WGH9</accession>
<evidence type="ECO:0000313" key="2">
    <source>
        <dbReference type="EMBL" id="CDQ43325.1"/>
    </source>
</evidence>